<dbReference type="EMBL" id="BOQP01000023">
    <property type="protein sequence ID" value="GIM75373.1"/>
    <property type="molecule type" value="Genomic_DNA"/>
</dbReference>
<comment type="similarity">
    <text evidence="1">Belongs to the short-chain dehydrogenases/reductases (SDR) family.</text>
</comment>
<dbReference type="InterPro" id="IPR036291">
    <property type="entry name" value="NAD(P)-bd_dom_sf"/>
</dbReference>
<dbReference type="Pfam" id="PF00106">
    <property type="entry name" value="adh_short"/>
    <property type="match status" value="1"/>
</dbReference>
<reference evidence="3" key="1">
    <citation type="submission" date="2021-03" db="EMBL/GenBank/DDBJ databases">
        <title>Whole genome shotgun sequence of Actinoplanes consettensis NBRC 14913.</title>
        <authorList>
            <person name="Komaki H."/>
            <person name="Tamura T."/>
        </authorList>
    </citation>
    <scope>NUCLEOTIDE SEQUENCE</scope>
    <source>
        <strain evidence="3">NBRC 14913</strain>
    </source>
</reference>
<dbReference type="Gene3D" id="3.40.50.720">
    <property type="entry name" value="NAD(P)-binding Rossmann-like Domain"/>
    <property type="match status" value="1"/>
</dbReference>
<evidence type="ECO:0000313" key="4">
    <source>
        <dbReference type="Proteomes" id="UP000680865"/>
    </source>
</evidence>
<dbReference type="PANTHER" id="PTHR24320:SF148">
    <property type="entry name" value="NAD(P)-BINDING ROSSMANN-FOLD SUPERFAMILY PROTEIN"/>
    <property type="match status" value="1"/>
</dbReference>
<dbReference type="PRINTS" id="PR00081">
    <property type="entry name" value="GDHRDH"/>
</dbReference>
<dbReference type="NCBIfam" id="NF004513">
    <property type="entry name" value="PRK05854.1"/>
    <property type="match status" value="1"/>
</dbReference>
<protein>
    <submittedName>
        <fullName evidence="3">Oxidoreductase</fullName>
    </submittedName>
</protein>
<dbReference type="InterPro" id="IPR002347">
    <property type="entry name" value="SDR_fam"/>
</dbReference>
<evidence type="ECO:0000313" key="3">
    <source>
        <dbReference type="EMBL" id="GIM75373.1"/>
    </source>
</evidence>
<dbReference type="SUPFAM" id="SSF51735">
    <property type="entry name" value="NAD(P)-binding Rossmann-fold domains"/>
    <property type="match status" value="1"/>
</dbReference>
<accession>A0A919W089</accession>
<gene>
    <name evidence="3" type="ORF">Aco04nite_45050</name>
</gene>
<dbReference type="AlphaFoldDB" id="A0A919W089"/>
<sequence length="315" mass="33380">MEQVQDLRQKLVVVTGGSDGVGFALAGRLAQAGAEVVLPVRNPVKGAAAAERLRSQVPGARIRLETLDLASLESVAGFATTMNGEGRPIDILVNNAGVMAPPVRHTTSDGFELQFGTNVIGHFALTGRLLPLLRAGHARVTTLTSSAARQGRIDYDDLQGLGKYGPVRAYGQSKLGNLIFALELDRRSNLAGWGIVSNAAHPGTTLTNLYASGPNLGRAKPSPHDAIMRRLAGWGLLAQTVDRGVLPVLYAATSPEAHGGRLYGPDGLGQFTGAPTELKVYPSAQRPGDQERLWQVLEDLSGTTSGEWQRGDPIR</sequence>
<dbReference type="NCBIfam" id="NF004846">
    <property type="entry name" value="PRK06197.1"/>
    <property type="match status" value="1"/>
</dbReference>
<dbReference type="GO" id="GO:0016491">
    <property type="term" value="F:oxidoreductase activity"/>
    <property type="evidence" value="ECO:0007669"/>
    <property type="project" value="UniProtKB-KW"/>
</dbReference>
<organism evidence="3 4">
    <name type="scientific">Winogradskya consettensis</name>
    <dbReference type="NCBI Taxonomy" id="113560"/>
    <lineage>
        <taxon>Bacteria</taxon>
        <taxon>Bacillati</taxon>
        <taxon>Actinomycetota</taxon>
        <taxon>Actinomycetes</taxon>
        <taxon>Micromonosporales</taxon>
        <taxon>Micromonosporaceae</taxon>
        <taxon>Winogradskya</taxon>
    </lineage>
</organism>
<evidence type="ECO:0000256" key="2">
    <source>
        <dbReference type="ARBA" id="ARBA00023002"/>
    </source>
</evidence>
<name>A0A919W089_9ACTN</name>
<comment type="caution">
    <text evidence="3">The sequence shown here is derived from an EMBL/GenBank/DDBJ whole genome shotgun (WGS) entry which is preliminary data.</text>
</comment>
<proteinExistence type="inferred from homology"/>
<keyword evidence="4" id="KW-1185">Reference proteome</keyword>
<dbReference type="RefSeq" id="WP_212999203.1">
    <property type="nucleotide sequence ID" value="NZ_BAAATW010000002.1"/>
</dbReference>
<keyword evidence="2" id="KW-0560">Oxidoreductase</keyword>
<evidence type="ECO:0000256" key="1">
    <source>
        <dbReference type="ARBA" id="ARBA00006484"/>
    </source>
</evidence>
<dbReference type="Proteomes" id="UP000680865">
    <property type="component" value="Unassembled WGS sequence"/>
</dbReference>
<dbReference type="PANTHER" id="PTHR24320">
    <property type="entry name" value="RETINOL DEHYDROGENASE"/>
    <property type="match status" value="1"/>
</dbReference>